<evidence type="ECO:0000256" key="1">
    <source>
        <dbReference type="SAM" id="MobiDB-lite"/>
    </source>
</evidence>
<protein>
    <submittedName>
        <fullName evidence="2">Uncharacterized protein</fullName>
    </submittedName>
</protein>
<dbReference type="Proteomes" id="UP000887116">
    <property type="component" value="Unassembled WGS sequence"/>
</dbReference>
<proteinExistence type="predicted"/>
<evidence type="ECO:0000313" key="2">
    <source>
        <dbReference type="EMBL" id="GFQ87864.1"/>
    </source>
</evidence>
<dbReference type="EMBL" id="BMAO01013318">
    <property type="protein sequence ID" value="GFQ87864.1"/>
    <property type="molecule type" value="Genomic_DNA"/>
</dbReference>
<dbReference type="AlphaFoldDB" id="A0A8X6HJL3"/>
<reference evidence="2" key="1">
    <citation type="submission" date="2020-07" db="EMBL/GenBank/DDBJ databases">
        <title>Multicomponent nature underlies the extraordinary mechanical properties of spider dragline silk.</title>
        <authorList>
            <person name="Kono N."/>
            <person name="Nakamura H."/>
            <person name="Mori M."/>
            <person name="Yoshida Y."/>
            <person name="Ohtoshi R."/>
            <person name="Malay A.D."/>
            <person name="Moran D.A.P."/>
            <person name="Tomita M."/>
            <person name="Numata K."/>
            <person name="Arakawa K."/>
        </authorList>
    </citation>
    <scope>NUCLEOTIDE SEQUENCE</scope>
</reference>
<organism evidence="2 3">
    <name type="scientific">Trichonephila clavata</name>
    <name type="common">Joro spider</name>
    <name type="synonym">Nephila clavata</name>
    <dbReference type="NCBI Taxonomy" id="2740835"/>
    <lineage>
        <taxon>Eukaryota</taxon>
        <taxon>Metazoa</taxon>
        <taxon>Ecdysozoa</taxon>
        <taxon>Arthropoda</taxon>
        <taxon>Chelicerata</taxon>
        <taxon>Arachnida</taxon>
        <taxon>Araneae</taxon>
        <taxon>Araneomorphae</taxon>
        <taxon>Entelegynae</taxon>
        <taxon>Araneoidea</taxon>
        <taxon>Nephilidae</taxon>
        <taxon>Trichonephila</taxon>
    </lineage>
</organism>
<name>A0A8X6HJL3_TRICU</name>
<evidence type="ECO:0000313" key="3">
    <source>
        <dbReference type="Proteomes" id="UP000887116"/>
    </source>
</evidence>
<comment type="caution">
    <text evidence="2">The sequence shown here is derived from an EMBL/GenBank/DDBJ whole genome shotgun (WGS) entry which is preliminary data.</text>
</comment>
<feature type="compositionally biased region" description="Basic residues" evidence="1">
    <location>
        <begin position="10"/>
        <end position="20"/>
    </location>
</feature>
<gene>
    <name evidence="2" type="ORF">TNCT_521951</name>
</gene>
<sequence>MINTTPPLSRVRKKERKSPHTHSVVLSAATSLCLPKRMTQSKTETLARNRRSPWRPAPTAKERARGGCKSARALAEPQHDLRRLDAQGYRPPRPMAEHGGHELTDYRAANSSA</sequence>
<keyword evidence="3" id="KW-1185">Reference proteome</keyword>
<feature type="region of interest" description="Disordered" evidence="1">
    <location>
        <begin position="1"/>
        <end position="113"/>
    </location>
</feature>
<accession>A0A8X6HJL3</accession>
<feature type="compositionally biased region" description="Basic and acidic residues" evidence="1">
    <location>
        <begin position="95"/>
        <end position="105"/>
    </location>
</feature>
<dbReference type="OrthoDB" id="6440818at2759"/>